<gene>
    <name evidence="3" type="ORF">PACILC2_08120</name>
</gene>
<dbReference type="EMBL" id="BOVJ01000024">
    <property type="protein sequence ID" value="GIQ62244.1"/>
    <property type="molecule type" value="Genomic_DNA"/>
</dbReference>
<dbReference type="InterPro" id="IPR025403">
    <property type="entry name" value="TgpA-like_C"/>
</dbReference>
<keyword evidence="4" id="KW-1185">Reference proteome</keyword>
<comment type="caution">
    <text evidence="3">The sequence shown here is derived from an EMBL/GenBank/DDBJ whole genome shotgun (WGS) entry which is preliminary data.</text>
</comment>
<dbReference type="Pfam" id="PF13559">
    <property type="entry name" value="DUF4129"/>
    <property type="match status" value="1"/>
</dbReference>
<sequence length="440" mass="48848">MKDRFAATGAAVLKGAVETLLFLPLLTIIAAYAMEAGTAVWWLAVLPLAYAAGCAGKLWLPLRRLYRSVLFAIAVSAVWSFAFFGLSLPFAFSAVIVFIAVMRGGRMAEEDWMAQFSLAWYGAGLLTYFLLSVFAPLLPKTAPYGGALNAFGLLAIVVSLFRINLFNMRAETLSGSADALPAAVRRHNRLLVTLALVVIAALMFFSHIREGWEWLRERLIALLQALFSRSVPSETPPLQQPEQGMTPLLPQDDGQRSVLLEWLEQIVVFLLYAAAIVGLIYLLYKLGRKLPSALRKWTAWLLRLLRRERAVTADPGYEDEVESLERERSGGGLFRFGKRAEGTADKWPEAGTNADKVRFLYREWLRRAMRKGYPIRPHLTPGETAEDIAAWQRIAEREAAGGNAGAAPLVTAYEAVRYGDKTVSDAEVEAIREKLEPDVK</sequence>
<evidence type="ECO:0000256" key="1">
    <source>
        <dbReference type="SAM" id="Phobius"/>
    </source>
</evidence>
<dbReference type="RefSeq" id="WP_213527565.1">
    <property type="nucleotide sequence ID" value="NZ_BOVJ01000024.1"/>
</dbReference>
<feature type="transmembrane region" description="Helical" evidence="1">
    <location>
        <begin position="190"/>
        <end position="208"/>
    </location>
</feature>
<feature type="transmembrane region" description="Helical" evidence="1">
    <location>
        <begin position="118"/>
        <end position="138"/>
    </location>
</feature>
<organism evidence="3 4">
    <name type="scientific">Paenibacillus cisolokensis</name>
    <dbReference type="NCBI Taxonomy" id="1658519"/>
    <lineage>
        <taxon>Bacteria</taxon>
        <taxon>Bacillati</taxon>
        <taxon>Bacillota</taxon>
        <taxon>Bacilli</taxon>
        <taxon>Bacillales</taxon>
        <taxon>Paenibacillaceae</taxon>
        <taxon>Paenibacillus</taxon>
    </lineage>
</organism>
<keyword evidence="1" id="KW-0472">Membrane</keyword>
<keyword evidence="1" id="KW-1133">Transmembrane helix</keyword>
<feature type="domain" description="Protein-glutamine gamma-glutamyltransferase-like C-terminal" evidence="2">
    <location>
        <begin position="360"/>
        <end position="436"/>
    </location>
</feature>
<feature type="transmembrane region" description="Helical" evidence="1">
    <location>
        <begin position="144"/>
        <end position="163"/>
    </location>
</feature>
<proteinExistence type="predicted"/>
<feature type="transmembrane region" description="Helical" evidence="1">
    <location>
        <begin position="266"/>
        <end position="284"/>
    </location>
</feature>
<feature type="transmembrane region" description="Helical" evidence="1">
    <location>
        <begin position="39"/>
        <end position="60"/>
    </location>
</feature>
<feature type="transmembrane region" description="Helical" evidence="1">
    <location>
        <begin position="12"/>
        <end position="33"/>
    </location>
</feature>
<evidence type="ECO:0000313" key="3">
    <source>
        <dbReference type="EMBL" id="GIQ62244.1"/>
    </source>
</evidence>
<keyword evidence="1" id="KW-0812">Transmembrane</keyword>
<evidence type="ECO:0000259" key="2">
    <source>
        <dbReference type="Pfam" id="PF13559"/>
    </source>
</evidence>
<name>A0ABQ4N238_9BACL</name>
<accession>A0ABQ4N238</accession>
<dbReference type="Proteomes" id="UP000680304">
    <property type="component" value="Unassembled WGS sequence"/>
</dbReference>
<reference evidence="3 4" key="1">
    <citation type="submission" date="2021-04" db="EMBL/GenBank/DDBJ databases">
        <title>Draft genome sequence of Paenibacillus cisolokensis, LC2-13A.</title>
        <authorList>
            <person name="Uke A."/>
            <person name="Chhe C."/>
            <person name="Baramee S."/>
            <person name="Kosugi A."/>
        </authorList>
    </citation>
    <scope>NUCLEOTIDE SEQUENCE [LARGE SCALE GENOMIC DNA]</scope>
    <source>
        <strain evidence="3 4">LC2-13A</strain>
    </source>
</reference>
<evidence type="ECO:0000313" key="4">
    <source>
        <dbReference type="Proteomes" id="UP000680304"/>
    </source>
</evidence>
<protein>
    <recommendedName>
        <fullName evidence="2">Protein-glutamine gamma-glutamyltransferase-like C-terminal domain-containing protein</fullName>
    </recommendedName>
</protein>